<evidence type="ECO:0000313" key="7">
    <source>
        <dbReference type="EMBL" id="KAG8389205.1"/>
    </source>
</evidence>
<feature type="compositionally biased region" description="Basic and acidic residues" evidence="6">
    <location>
        <begin position="1023"/>
        <end position="1048"/>
    </location>
</feature>
<keyword evidence="5" id="KW-0175">Coiled coil</keyword>
<comment type="caution">
    <text evidence="7">The sequence shown here is derived from an EMBL/GenBank/DDBJ whole genome shotgun (WGS) entry which is preliminary data.</text>
</comment>
<evidence type="ECO:0000256" key="3">
    <source>
        <dbReference type="ARBA" id="ARBA00022782"/>
    </source>
</evidence>
<dbReference type="EMBL" id="WHWC01000002">
    <property type="protein sequence ID" value="KAG8389205.1"/>
    <property type="molecule type" value="Genomic_DNA"/>
</dbReference>
<keyword evidence="4" id="KW-0287">Flowering</keyword>
<name>A0AAV6YCW8_9LAMI</name>
<feature type="region of interest" description="Disordered" evidence="6">
    <location>
        <begin position="686"/>
        <end position="714"/>
    </location>
</feature>
<feature type="coiled-coil region" evidence="5">
    <location>
        <begin position="347"/>
        <end position="416"/>
    </location>
</feature>
<evidence type="ECO:0008006" key="9">
    <source>
        <dbReference type="Google" id="ProtNLM"/>
    </source>
</evidence>
<evidence type="ECO:0000256" key="5">
    <source>
        <dbReference type="SAM" id="Coils"/>
    </source>
</evidence>
<evidence type="ECO:0000256" key="6">
    <source>
        <dbReference type="SAM" id="MobiDB-lite"/>
    </source>
</evidence>
<keyword evidence="3" id="KW-0221">Differentiation</keyword>
<comment type="similarity">
    <text evidence="1">Belongs to the Frigida family.</text>
</comment>
<evidence type="ECO:0000256" key="1">
    <source>
        <dbReference type="ARBA" id="ARBA00008956"/>
    </source>
</evidence>
<evidence type="ECO:0000256" key="2">
    <source>
        <dbReference type="ARBA" id="ARBA00022473"/>
    </source>
</evidence>
<dbReference type="InterPro" id="IPR012474">
    <property type="entry name" value="Frigida"/>
</dbReference>
<keyword evidence="2" id="KW-0217">Developmental protein</keyword>
<dbReference type="PANTHER" id="PTHR31791:SF47">
    <property type="entry name" value="INACTIVE FRIGIDA-LIKE PROTEIN 2"/>
    <property type="match status" value="1"/>
</dbReference>
<dbReference type="GO" id="GO:0030154">
    <property type="term" value="P:cell differentiation"/>
    <property type="evidence" value="ECO:0007669"/>
    <property type="project" value="UniProtKB-KW"/>
</dbReference>
<reference evidence="7" key="1">
    <citation type="submission" date="2019-10" db="EMBL/GenBank/DDBJ databases">
        <authorList>
            <person name="Zhang R."/>
            <person name="Pan Y."/>
            <person name="Wang J."/>
            <person name="Ma R."/>
            <person name="Yu S."/>
        </authorList>
    </citation>
    <scope>NUCLEOTIDE SEQUENCE</scope>
    <source>
        <strain evidence="7">LA-IB0</strain>
        <tissue evidence="7">Leaf</tissue>
    </source>
</reference>
<organism evidence="7 8">
    <name type="scientific">Buddleja alternifolia</name>
    <dbReference type="NCBI Taxonomy" id="168488"/>
    <lineage>
        <taxon>Eukaryota</taxon>
        <taxon>Viridiplantae</taxon>
        <taxon>Streptophyta</taxon>
        <taxon>Embryophyta</taxon>
        <taxon>Tracheophyta</taxon>
        <taxon>Spermatophyta</taxon>
        <taxon>Magnoliopsida</taxon>
        <taxon>eudicotyledons</taxon>
        <taxon>Gunneridae</taxon>
        <taxon>Pentapetalae</taxon>
        <taxon>asterids</taxon>
        <taxon>lamiids</taxon>
        <taxon>Lamiales</taxon>
        <taxon>Scrophulariaceae</taxon>
        <taxon>Buddlejeae</taxon>
        <taxon>Buddleja</taxon>
    </lineage>
</organism>
<feature type="coiled-coil region" evidence="5">
    <location>
        <begin position="101"/>
        <end position="128"/>
    </location>
</feature>
<proteinExistence type="inferred from homology"/>
<gene>
    <name evidence="7" type="ORF">BUALT_Bualt02G0204700</name>
</gene>
<evidence type="ECO:0000313" key="8">
    <source>
        <dbReference type="Proteomes" id="UP000826271"/>
    </source>
</evidence>
<sequence>MEQFIYAVKQAQEKDIGDPSAILDMVHEWKGMGENLLTSLVERVSDVESREKNLNSVGESLEKRLKDLEEREKKFKSFQEREIRDLALKERALSPIWEDFVKEVKLKEEKLDEQLKSVNEHIASLEVAQSEVEGIRLRECEDLKKIEKRKREIDCIRGSWEKRLKEVEEREKEFNSFQDRRMRELALKEAARGEVEGMRLRECEKVKGIEKREKELDFIRRSLEKRLKEVEEREKEFDSFQDRKRRELALKEAALSEVEVMRLRECEKLKGSEKKEKENDFIGRSLEKRVKEFEEREKEFDSFQDRRMRELALKEDLLSRRREEFAKEVKLANEKFKEGEKLGHAFVERLELALNMLEGMKVTIEDRFKEIESWVTLAHEMLNARINEAELIQESVEKQLREFEKMEREFHSFQNEKMQKLESRERQVSIMRKDLVNEVKLMDAKLIEQQNLGNQLLEFLEAMVAKKLKEIESREVTLNVARETLDATTKDADLVRESANTRFKELEKREEEFRLYQEKKTRELVLEEEKLRLSREKFIQEVKFRKEKLDKQEKLVHGLQERLELAQNDVKDMSMVVTGKLKEIGLKENELNSVRDSIERKRYELELKKKELMEKEKGVKANEDSLIYKENELDVKNKELESKENDFELKEGCLKSQEGCLKSRRKKLDLRKKNLNSVREFIQTSPHEHLALNKPHQPEKDLVENLSEKDQQSECRLRELGSKETQTDYQSKDLEVKHHKLTDGRIEPETKMVRKTLEMFLNNTEKDWELMGDEAFKVLLLSSDPAKLVLDAMVEFYFPHLGEGDMEFKLWRTSILLLDQLSKMSPKIQPCVKKAATKFATEWKSKMRNTAENPMELLAFLHLLAAYNLSSSFNKDGLLSFLKEVAHHKQTPELFRILGFTENIPVLIQNLINEKQYLLASAYIHESELEDMFPQAAVLNYYVKHSKMLAKAKCNRGNSSSEVQDKAIAREIADLRIAMEHIVKYGLESEYSPDTLTAQIKQLERDRAILKNGTGFSSADPQMEDKSGNSQDRQHDTTKKATPDRDAQLPEQAAGEGSSLASETRQPQNKTKKRPPSTPVSIQPNKSCRVTKHVKDEPTSDPCSARERFRPEPPRQIASSSHLVSPPPQRQRLRR</sequence>
<dbReference type="Proteomes" id="UP000826271">
    <property type="component" value="Unassembled WGS sequence"/>
</dbReference>
<dbReference type="AlphaFoldDB" id="A0AAV6YCW8"/>
<dbReference type="PANTHER" id="PTHR31791">
    <property type="entry name" value="FRIGIDA-LIKE PROTEIN 3-RELATED"/>
    <property type="match status" value="1"/>
</dbReference>
<feature type="compositionally biased region" description="Polar residues" evidence="6">
    <location>
        <begin position="1079"/>
        <end position="1088"/>
    </location>
</feature>
<protein>
    <recommendedName>
        <fullName evidence="9">FRIGIDA-like protein</fullName>
    </recommendedName>
</protein>
<dbReference type="GO" id="GO:0009908">
    <property type="term" value="P:flower development"/>
    <property type="evidence" value="ECO:0007669"/>
    <property type="project" value="UniProtKB-KW"/>
</dbReference>
<keyword evidence="8" id="KW-1185">Reference proteome</keyword>
<dbReference type="Pfam" id="PF07899">
    <property type="entry name" value="Frigida"/>
    <property type="match status" value="1"/>
</dbReference>
<feature type="region of interest" description="Disordered" evidence="6">
    <location>
        <begin position="1013"/>
        <end position="1135"/>
    </location>
</feature>
<feature type="compositionally biased region" description="Polar residues" evidence="6">
    <location>
        <begin position="1059"/>
        <end position="1069"/>
    </location>
</feature>
<evidence type="ECO:0000256" key="4">
    <source>
        <dbReference type="ARBA" id="ARBA00023089"/>
    </source>
</evidence>
<accession>A0AAV6YCW8</accession>
<feature type="compositionally biased region" description="Basic and acidic residues" evidence="6">
    <location>
        <begin position="1093"/>
        <end position="1113"/>
    </location>
</feature>